<sequence length="383" mass="43370">MADEQCVVIDNGSFSLKIGLSGSYSPSFIVHSVVGNPRPKYKHNFTEDFYYAEDVYSSLEFMSLDHLIDHGHISDFDKMEGLWQYCFTRLEVHSDCRPVLLTEAPFTSPKHRIKSSEIFFERFNVDDLNISVAGLLSMYGLGKLTGTVVEVGDGVTQVLPVIEGYSERSSIKRVDFGGIELTMYLQKMLCTRGYCLTSRPDFELVRELKEKYCFCSLDPFTDENRSDLVEVYELPDGKVLRDGETNDIDLSLERFYVCEPLFNPSIVNIDAPSIVTTIWNAITSSPIQDRTTLTDSIFVCGGTSLFPNFEKRLQMELQDIAPPGGRSKVRVTAPQDRDTLAWRGGSILSEPKLKDISANMWVSRYEWDESGPEIILRKFGLDN</sequence>
<dbReference type="PRINTS" id="PR00190">
    <property type="entry name" value="ACTIN"/>
</dbReference>
<dbReference type="InParanoid" id="Q4N7N1"/>
<keyword evidence="4" id="KW-1185">Reference proteome</keyword>
<dbReference type="GeneID" id="3503197"/>
<evidence type="ECO:0000256" key="2">
    <source>
        <dbReference type="RuleBase" id="RU000487"/>
    </source>
</evidence>
<dbReference type="Gene3D" id="3.30.420.40">
    <property type="match status" value="2"/>
</dbReference>
<name>Q4N7N1_THEPA</name>
<dbReference type="InterPro" id="IPR004000">
    <property type="entry name" value="Actin"/>
</dbReference>
<dbReference type="FunFam" id="3.30.420.40:FF:000502">
    <property type="entry name" value="Actin-Related Proteins"/>
    <property type="match status" value="1"/>
</dbReference>
<gene>
    <name evidence="3" type="ordered locus">TP01_0789</name>
</gene>
<dbReference type="PANTHER" id="PTHR11937">
    <property type="entry name" value="ACTIN"/>
    <property type="match status" value="1"/>
</dbReference>
<dbReference type="VEuPathDB" id="PiroplasmaDB:TpMuguga_01g00789"/>
<dbReference type="RefSeq" id="XP_766310.1">
    <property type="nucleotide sequence ID" value="XM_761217.1"/>
</dbReference>
<dbReference type="Pfam" id="PF00022">
    <property type="entry name" value="Actin"/>
    <property type="match status" value="1"/>
</dbReference>
<protein>
    <submittedName>
        <fullName evidence="3">Actin, putative</fullName>
    </submittedName>
</protein>
<dbReference type="eggNOG" id="KOG0676">
    <property type="taxonomic scope" value="Eukaryota"/>
</dbReference>
<proteinExistence type="inferred from homology"/>
<dbReference type="SUPFAM" id="SSF53067">
    <property type="entry name" value="Actin-like ATPase domain"/>
    <property type="match status" value="2"/>
</dbReference>
<comment type="similarity">
    <text evidence="2">Belongs to the actin family.</text>
</comment>
<dbReference type="AlphaFoldDB" id="Q4N7N1"/>
<dbReference type="Gene3D" id="3.90.640.10">
    <property type="entry name" value="Actin, Chain A, domain 4"/>
    <property type="match status" value="1"/>
</dbReference>
<dbReference type="SMART" id="SM00268">
    <property type="entry name" value="ACTIN"/>
    <property type="match status" value="1"/>
</dbReference>
<accession>Q4N7N1</accession>
<dbReference type="InterPro" id="IPR043129">
    <property type="entry name" value="ATPase_NBD"/>
</dbReference>
<dbReference type="EMBL" id="AAGK01000001">
    <property type="protein sequence ID" value="EAN34027.1"/>
    <property type="molecule type" value="Genomic_DNA"/>
</dbReference>
<dbReference type="KEGG" id="tpv:TP01_0789"/>
<evidence type="ECO:0000313" key="4">
    <source>
        <dbReference type="Proteomes" id="UP000001949"/>
    </source>
</evidence>
<dbReference type="OMA" id="IDHGHIS"/>
<evidence type="ECO:0000313" key="3">
    <source>
        <dbReference type="EMBL" id="EAN34027.1"/>
    </source>
</evidence>
<reference evidence="3 4" key="1">
    <citation type="journal article" date="2005" name="Science">
        <title>Genome sequence of Theileria parva, a bovine pathogen that transforms lymphocytes.</title>
        <authorList>
            <person name="Gardner M.J."/>
            <person name="Bishop R."/>
            <person name="Shah T."/>
            <person name="de Villiers E.P."/>
            <person name="Carlton J.M."/>
            <person name="Hall N."/>
            <person name="Ren Q."/>
            <person name="Paulsen I.T."/>
            <person name="Pain A."/>
            <person name="Berriman M."/>
            <person name="Wilson R.J.M."/>
            <person name="Sato S."/>
            <person name="Ralph S.A."/>
            <person name="Mann D.J."/>
            <person name="Xiong Z."/>
            <person name="Shallom S.J."/>
            <person name="Weidman J."/>
            <person name="Jiang L."/>
            <person name="Lynn J."/>
            <person name="Weaver B."/>
            <person name="Shoaibi A."/>
            <person name="Domingo A.R."/>
            <person name="Wasawo D."/>
            <person name="Crabtree J."/>
            <person name="Wortman J.R."/>
            <person name="Haas B."/>
            <person name="Angiuoli S.V."/>
            <person name="Creasy T.H."/>
            <person name="Lu C."/>
            <person name="Suh B."/>
            <person name="Silva J.C."/>
            <person name="Utterback T.R."/>
            <person name="Feldblyum T.V."/>
            <person name="Pertea M."/>
            <person name="Allen J."/>
            <person name="Nierman W.C."/>
            <person name="Taracha E.L.N."/>
            <person name="Salzberg S.L."/>
            <person name="White O.R."/>
            <person name="Fitzhugh H.A."/>
            <person name="Morzaria S."/>
            <person name="Venter J.C."/>
            <person name="Fraser C.M."/>
            <person name="Nene V."/>
        </authorList>
    </citation>
    <scope>NUCLEOTIDE SEQUENCE [LARGE SCALE GENOMIC DNA]</scope>
    <source>
        <strain evidence="3 4">Muguga</strain>
    </source>
</reference>
<organism evidence="3 4">
    <name type="scientific">Theileria parva</name>
    <name type="common">East coast fever infection agent</name>
    <dbReference type="NCBI Taxonomy" id="5875"/>
    <lineage>
        <taxon>Eukaryota</taxon>
        <taxon>Sar</taxon>
        <taxon>Alveolata</taxon>
        <taxon>Apicomplexa</taxon>
        <taxon>Aconoidasida</taxon>
        <taxon>Piroplasmida</taxon>
        <taxon>Theileriidae</taxon>
        <taxon>Theileria</taxon>
    </lineage>
</organism>
<dbReference type="STRING" id="5875.Q4N7N1"/>
<dbReference type="Proteomes" id="UP000001949">
    <property type="component" value="Unassembled WGS sequence"/>
</dbReference>
<evidence type="ECO:0000256" key="1">
    <source>
        <dbReference type="ARBA" id="ARBA00049360"/>
    </source>
</evidence>
<comment type="caution">
    <text evidence="3">The sequence shown here is derived from an EMBL/GenBank/DDBJ whole genome shotgun (WGS) entry which is preliminary data.</text>
</comment>
<comment type="catalytic activity">
    <reaction evidence="1">
        <text>ATP + H2O = ADP + phosphate + H(+)</text>
        <dbReference type="Rhea" id="RHEA:13065"/>
        <dbReference type="ChEBI" id="CHEBI:15377"/>
        <dbReference type="ChEBI" id="CHEBI:15378"/>
        <dbReference type="ChEBI" id="CHEBI:30616"/>
        <dbReference type="ChEBI" id="CHEBI:43474"/>
        <dbReference type="ChEBI" id="CHEBI:456216"/>
    </reaction>
</comment>